<dbReference type="SUPFAM" id="SSF52518">
    <property type="entry name" value="Thiamin diphosphate-binding fold (THDP-binding)"/>
    <property type="match status" value="2"/>
</dbReference>
<sequence length="597" mass="65277">MKVADYVLDRIRQWGVHRVYAYPGDGINGMLGGFERAKGDPEFIQPRHEEMAAFMACAHAKFTGEVGCCMATSGPGAVHLLNGLYDAKLDHQPVVAIVGQQKRISQGAHYQQEIFLEHLFADVSEFVQVCMHPAQVRHVIDRAFKTALTMRGVATVIIPEDIQEEKAQPAPPKEHGAVFSSVGWSRPRMLPDENELRVAADVLNQGRKVAILVGQGAAHAADEVVEAAEKLGAGVAKALLGREVLPDDLPFVTGPIGLLGSKASDEMMTNCDTLFMIGTSFPYSEWLPDEGTARGVEIDIDGRMIGIRYPMDAHLVGDAKETLKALLPLLEQKTDRSWREKIEENVRTWDRILADRAGQHFGGLVNPQAVAHELSPRLPDGCILTADSGSGTNWWARHLKLRKGMRASLSGTLATMGPGTPYAIAAKFAYPDRPVIAFIGDGAFQMNGMNEMITVRRYADRLGGPPLVFCVFNNQDLNQVTWEQRAMGGEPKFPGSQDIPDVPYAEYAKLLGLRGVYCDDADGVGAAWDEALAGQGPCVLEFKTDPDIPPIPPHIMYSQGKKAAKAELKDPDKVGMAVRGFRQKLVDFYEQLPGRDS</sequence>
<dbReference type="PANTHER" id="PTHR42981">
    <property type="entry name" value="PYRUVATE DEHYDROGENASE [UBIQUINONE]"/>
    <property type="match status" value="1"/>
</dbReference>
<evidence type="ECO:0000256" key="3">
    <source>
        <dbReference type="RuleBase" id="RU362132"/>
    </source>
</evidence>
<feature type="domain" description="Thiamine pyrophosphate enzyme central" evidence="4">
    <location>
        <begin position="198"/>
        <end position="326"/>
    </location>
</feature>
<dbReference type="Gene3D" id="3.40.50.970">
    <property type="match status" value="2"/>
</dbReference>
<protein>
    <submittedName>
        <fullName evidence="7">Thiamine pyrophosphate-requiring protein</fullName>
    </submittedName>
</protein>
<dbReference type="Proteomes" id="UP000658656">
    <property type="component" value="Unassembled WGS sequence"/>
</dbReference>
<comment type="caution">
    <text evidence="7">The sequence shown here is derived from an EMBL/GenBank/DDBJ whole genome shotgun (WGS) entry which is preliminary data.</text>
</comment>
<reference evidence="7" key="2">
    <citation type="submission" date="2020-09" db="EMBL/GenBank/DDBJ databases">
        <authorList>
            <person name="Sun Q."/>
            <person name="Zhou Y."/>
        </authorList>
    </citation>
    <scope>NUCLEOTIDE SEQUENCE</scope>
    <source>
        <strain evidence="7">CGMCC 4.7679</strain>
    </source>
</reference>
<dbReference type="GO" id="GO:0000287">
    <property type="term" value="F:magnesium ion binding"/>
    <property type="evidence" value="ECO:0007669"/>
    <property type="project" value="InterPro"/>
</dbReference>
<name>A0A8H9ILV9_9PSEU</name>
<dbReference type="CDD" id="cd02014">
    <property type="entry name" value="TPP_POX"/>
    <property type="match status" value="1"/>
</dbReference>
<evidence type="ECO:0000259" key="5">
    <source>
        <dbReference type="Pfam" id="PF02775"/>
    </source>
</evidence>
<organism evidence="7 8">
    <name type="scientific">Amycolatopsis bartoniae</name>
    <dbReference type="NCBI Taxonomy" id="941986"/>
    <lineage>
        <taxon>Bacteria</taxon>
        <taxon>Bacillati</taxon>
        <taxon>Actinomycetota</taxon>
        <taxon>Actinomycetes</taxon>
        <taxon>Pseudonocardiales</taxon>
        <taxon>Pseudonocardiaceae</taxon>
        <taxon>Amycolatopsis</taxon>
    </lineage>
</organism>
<dbReference type="Gene3D" id="3.40.50.1220">
    <property type="entry name" value="TPP-binding domain"/>
    <property type="match status" value="1"/>
</dbReference>
<evidence type="ECO:0000256" key="2">
    <source>
        <dbReference type="ARBA" id="ARBA00023052"/>
    </source>
</evidence>
<reference evidence="7" key="1">
    <citation type="journal article" date="2014" name="Int. J. Syst. Evol. Microbiol.">
        <title>Complete genome sequence of Corynebacterium casei LMG S-19264T (=DSM 44701T), isolated from a smear-ripened cheese.</title>
        <authorList>
            <consortium name="US DOE Joint Genome Institute (JGI-PGF)"/>
            <person name="Walter F."/>
            <person name="Albersmeier A."/>
            <person name="Kalinowski J."/>
            <person name="Ruckert C."/>
        </authorList>
    </citation>
    <scope>NUCLEOTIDE SEQUENCE</scope>
    <source>
        <strain evidence="7">CGMCC 4.7679</strain>
    </source>
</reference>
<evidence type="ECO:0000313" key="7">
    <source>
        <dbReference type="EMBL" id="GHF32414.1"/>
    </source>
</evidence>
<dbReference type="AlphaFoldDB" id="A0A8H9ILV9"/>
<feature type="domain" description="Thiamine pyrophosphate enzyme N-terminal TPP-binding" evidence="6">
    <location>
        <begin position="1"/>
        <end position="114"/>
    </location>
</feature>
<dbReference type="EMBL" id="BNAV01000001">
    <property type="protein sequence ID" value="GHF32414.1"/>
    <property type="molecule type" value="Genomic_DNA"/>
</dbReference>
<dbReference type="InterPro" id="IPR047210">
    <property type="entry name" value="TPP_PYR_POXB-like"/>
</dbReference>
<dbReference type="InterPro" id="IPR047212">
    <property type="entry name" value="TPP_POXB-like"/>
</dbReference>
<dbReference type="GO" id="GO:0030976">
    <property type="term" value="F:thiamine pyrophosphate binding"/>
    <property type="evidence" value="ECO:0007669"/>
    <property type="project" value="InterPro"/>
</dbReference>
<dbReference type="CDD" id="cd07039">
    <property type="entry name" value="TPP_PYR_POX"/>
    <property type="match status" value="1"/>
</dbReference>
<dbReference type="PROSITE" id="PS00187">
    <property type="entry name" value="TPP_ENZYMES"/>
    <property type="match status" value="1"/>
</dbReference>
<dbReference type="SUPFAM" id="SSF52467">
    <property type="entry name" value="DHS-like NAD/FAD-binding domain"/>
    <property type="match status" value="1"/>
</dbReference>
<accession>A0A8H9ILV9</accession>
<dbReference type="Pfam" id="PF00205">
    <property type="entry name" value="TPP_enzyme_M"/>
    <property type="match status" value="1"/>
</dbReference>
<evidence type="ECO:0000256" key="1">
    <source>
        <dbReference type="ARBA" id="ARBA00007812"/>
    </source>
</evidence>
<keyword evidence="8" id="KW-1185">Reference proteome</keyword>
<dbReference type="RefSeq" id="WP_145933585.1">
    <property type="nucleotide sequence ID" value="NZ_BNAV01000001.1"/>
</dbReference>
<dbReference type="OrthoDB" id="4959782at2"/>
<dbReference type="InterPro" id="IPR029035">
    <property type="entry name" value="DHS-like_NAD/FAD-binding_dom"/>
</dbReference>
<dbReference type="InterPro" id="IPR000399">
    <property type="entry name" value="TPP-bd_CS"/>
</dbReference>
<keyword evidence="2 3" id="KW-0786">Thiamine pyrophosphate</keyword>
<dbReference type="Pfam" id="PF02776">
    <property type="entry name" value="TPP_enzyme_N"/>
    <property type="match status" value="1"/>
</dbReference>
<feature type="domain" description="Thiamine pyrophosphate enzyme TPP-binding" evidence="5">
    <location>
        <begin position="387"/>
        <end position="542"/>
    </location>
</feature>
<dbReference type="GO" id="GO:0003824">
    <property type="term" value="F:catalytic activity"/>
    <property type="evidence" value="ECO:0007669"/>
    <property type="project" value="InterPro"/>
</dbReference>
<dbReference type="InterPro" id="IPR047211">
    <property type="entry name" value="POXB-like"/>
</dbReference>
<dbReference type="InterPro" id="IPR029061">
    <property type="entry name" value="THDP-binding"/>
</dbReference>
<dbReference type="InterPro" id="IPR011766">
    <property type="entry name" value="TPP_enzyme_TPP-bd"/>
</dbReference>
<gene>
    <name evidence="7" type="ORF">GCM10017566_01190</name>
</gene>
<dbReference type="NCBIfam" id="NF006129">
    <property type="entry name" value="PRK08273.1"/>
    <property type="match status" value="1"/>
</dbReference>
<comment type="similarity">
    <text evidence="1 3">Belongs to the TPP enzyme family.</text>
</comment>
<evidence type="ECO:0000313" key="8">
    <source>
        <dbReference type="Proteomes" id="UP000658656"/>
    </source>
</evidence>
<evidence type="ECO:0000259" key="6">
    <source>
        <dbReference type="Pfam" id="PF02776"/>
    </source>
</evidence>
<dbReference type="InterPro" id="IPR012000">
    <property type="entry name" value="Thiamin_PyroP_enz_cen_dom"/>
</dbReference>
<proteinExistence type="inferred from homology"/>
<dbReference type="InterPro" id="IPR012001">
    <property type="entry name" value="Thiamin_PyroP_enz_TPP-bd_dom"/>
</dbReference>
<dbReference type="Pfam" id="PF02775">
    <property type="entry name" value="TPP_enzyme_C"/>
    <property type="match status" value="1"/>
</dbReference>
<evidence type="ECO:0000259" key="4">
    <source>
        <dbReference type="Pfam" id="PF00205"/>
    </source>
</evidence>
<dbReference type="PANTHER" id="PTHR42981:SF2">
    <property type="entry name" value="PYRUVATE DEHYDROGENASE [UBIQUINONE]"/>
    <property type="match status" value="1"/>
</dbReference>